<comment type="caution">
    <text evidence="1">The sequence shown here is derived from an EMBL/GenBank/DDBJ whole genome shotgun (WGS) entry which is preliminary data.</text>
</comment>
<dbReference type="EMBL" id="LXQA010037838">
    <property type="protein sequence ID" value="MCH98525.1"/>
    <property type="molecule type" value="Genomic_DNA"/>
</dbReference>
<organism evidence="1 2">
    <name type="scientific">Trifolium medium</name>
    <dbReference type="NCBI Taxonomy" id="97028"/>
    <lineage>
        <taxon>Eukaryota</taxon>
        <taxon>Viridiplantae</taxon>
        <taxon>Streptophyta</taxon>
        <taxon>Embryophyta</taxon>
        <taxon>Tracheophyta</taxon>
        <taxon>Spermatophyta</taxon>
        <taxon>Magnoliopsida</taxon>
        <taxon>eudicotyledons</taxon>
        <taxon>Gunneridae</taxon>
        <taxon>Pentapetalae</taxon>
        <taxon>rosids</taxon>
        <taxon>fabids</taxon>
        <taxon>Fabales</taxon>
        <taxon>Fabaceae</taxon>
        <taxon>Papilionoideae</taxon>
        <taxon>50 kb inversion clade</taxon>
        <taxon>NPAAA clade</taxon>
        <taxon>Hologalegina</taxon>
        <taxon>IRL clade</taxon>
        <taxon>Trifolieae</taxon>
        <taxon>Trifolium</taxon>
    </lineage>
</organism>
<dbReference type="Proteomes" id="UP000265520">
    <property type="component" value="Unassembled WGS sequence"/>
</dbReference>
<evidence type="ECO:0000313" key="2">
    <source>
        <dbReference type="Proteomes" id="UP000265520"/>
    </source>
</evidence>
<sequence>MERLMFLKSINISFLPELKYIYYEEPLLSETFFPSLESLNLSNCNKLRGWWRMSDDDVNDDDDGNSSKIRNLSFPPCLSFLTIIECRMLTRMPTFPNLDNGLRFLDSNMETLEATLNMISSIEFPPLSKLKHLYLGKVDLDMQKLPVNWVKNLTSLEHLGFLKLPDQTFQEIGTWFNEDFNYLPSLRNIHISSCLDLKSLP</sequence>
<evidence type="ECO:0000313" key="1">
    <source>
        <dbReference type="EMBL" id="MCH98525.1"/>
    </source>
</evidence>
<accession>A0A392NHD1</accession>
<dbReference type="Gene3D" id="3.80.10.10">
    <property type="entry name" value="Ribonuclease Inhibitor"/>
    <property type="match status" value="2"/>
</dbReference>
<dbReference type="InterPro" id="IPR032675">
    <property type="entry name" value="LRR_dom_sf"/>
</dbReference>
<keyword evidence="2" id="KW-1185">Reference proteome</keyword>
<feature type="non-terminal residue" evidence="1">
    <location>
        <position position="201"/>
    </location>
</feature>
<name>A0A392NHD1_9FABA</name>
<proteinExistence type="predicted"/>
<protein>
    <submittedName>
        <fullName evidence="1">NB-ARC domain disease resistance protein</fullName>
    </submittedName>
</protein>
<dbReference type="SUPFAM" id="SSF52047">
    <property type="entry name" value="RNI-like"/>
    <property type="match status" value="1"/>
</dbReference>
<reference evidence="1 2" key="1">
    <citation type="journal article" date="2018" name="Front. Plant Sci.">
        <title>Red Clover (Trifolium pratense) and Zigzag Clover (T. medium) - A Picture of Genomic Similarities and Differences.</title>
        <authorList>
            <person name="Dluhosova J."/>
            <person name="Istvanek J."/>
            <person name="Nedelnik J."/>
            <person name="Repkova J."/>
        </authorList>
    </citation>
    <scope>NUCLEOTIDE SEQUENCE [LARGE SCALE GENOMIC DNA]</scope>
    <source>
        <strain evidence="2">cv. 10/8</strain>
        <tissue evidence="1">Leaf</tissue>
    </source>
</reference>
<dbReference type="AlphaFoldDB" id="A0A392NHD1"/>